<gene>
    <name evidence="1" type="ORF">A9C11_33170</name>
</gene>
<geneLocation type="plasmid" evidence="2">
    <name>prbl16</name>
</geneLocation>
<organism evidence="1 2">
    <name type="scientific">Pseudomonas citronellolis</name>
    <dbReference type="NCBI Taxonomy" id="53408"/>
    <lineage>
        <taxon>Bacteria</taxon>
        <taxon>Pseudomonadati</taxon>
        <taxon>Pseudomonadota</taxon>
        <taxon>Gammaproteobacteria</taxon>
        <taxon>Pseudomonadales</taxon>
        <taxon>Pseudomonadaceae</taxon>
        <taxon>Pseudomonas</taxon>
    </lineage>
</organism>
<evidence type="ECO:0000313" key="2">
    <source>
        <dbReference type="Proteomes" id="UP000077748"/>
    </source>
</evidence>
<dbReference type="GeneID" id="93444965"/>
<name>A0A1A9KM89_9PSED</name>
<sequence length="142" mass="15470">MTSLQPDQILKGVRATYESMLHSSLGHGRTNGTCLYAAILCEALLRKFAALDPIIRGGDGKRDGGLVIDGVPHGHYWVEVEYQGGIHVVDITADQFGLDAMVFAPKDSISAAYVAGDQATVDAHVRDMRNKIKEEYADRELP</sequence>
<reference evidence="1 2" key="1">
    <citation type="submission" date="2016-05" db="EMBL/GenBank/DDBJ databases">
        <title>Genome Sequence of Pseudomonas citronellolis Strain SJTE-3, an Estrogens and Persistent Organic Pollutants degradation strain.</title>
        <authorList>
            <person name="Liang R."/>
        </authorList>
    </citation>
    <scope>NUCLEOTIDE SEQUENCE [LARGE SCALE GENOMIC DNA]</scope>
    <source>
        <strain evidence="1 2">SJTE-3</strain>
        <plasmid evidence="2">Plasmid prbl16</plasmid>
    </source>
</reference>
<dbReference type="EMBL" id="CP015879">
    <property type="protein sequence ID" value="ANI18906.1"/>
    <property type="molecule type" value="Genomic_DNA"/>
</dbReference>
<keyword evidence="1" id="KW-0614">Plasmid</keyword>
<dbReference type="AlphaFoldDB" id="A0A1A9KM89"/>
<protein>
    <recommendedName>
        <fullName evidence="3">Transglutaminase-like domain-containing protein</fullName>
    </recommendedName>
</protein>
<evidence type="ECO:0008006" key="3">
    <source>
        <dbReference type="Google" id="ProtNLM"/>
    </source>
</evidence>
<evidence type="ECO:0000313" key="1">
    <source>
        <dbReference type="EMBL" id="ANI18906.1"/>
    </source>
</evidence>
<accession>A0A1A9KM89</accession>
<proteinExistence type="predicted"/>
<dbReference type="Proteomes" id="UP000077748">
    <property type="component" value="Plasmid pRBL16"/>
</dbReference>
<dbReference type="RefSeq" id="WP_010792757.1">
    <property type="nucleotide sequence ID" value="NZ_CP015879.1"/>
</dbReference>